<evidence type="ECO:0000313" key="3">
    <source>
        <dbReference type="Proteomes" id="UP000253208"/>
    </source>
</evidence>
<organism evidence="2 3">
    <name type="scientific">Blautia obeum</name>
    <dbReference type="NCBI Taxonomy" id="40520"/>
    <lineage>
        <taxon>Bacteria</taxon>
        <taxon>Bacillati</taxon>
        <taxon>Bacillota</taxon>
        <taxon>Clostridia</taxon>
        <taxon>Lachnospirales</taxon>
        <taxon>Lachnospiraceae</taxon>
        <taxon>Blautia</taxon>
    </lineage>
</organism>
<protein>
    <recommendedName>
        <fullName evidence="4">Pilus assembly protein</fullName>
    </recommendedName>
</protein>
<evidence type="ECO:0008006" key="4">
    <source>
        <dbReference type="Google" id="ProtNLM"/>
    </source>
</evidence>
<sequence length="258" mass="28941">MLFQKEKEDKNQINRLDQKRERRSRRAFFLLSPISRKTLSGKVSLCTFLKKASLTLETAMVLPLFFFGVITLLSFMDIYKVQTEHLTGLCQKAKEAGMYAYGAGGSGTETITLPDVYSYQPIGGLIPLPKIWFHNTVKVHTWNGVIYENGKDTVESQPMVYVTESGSVYHRKLGCSYLNLSVQQISGSSVKALKNAYGEKYQVCELCSRGQEPAGVVYITKKSNRFHNRESCSALKRSVRMVKETEVSGEMSACGRCG</sequence>
<dbReference type="Proteomes" id="UP000253208">
    <property type="component" value="Unassembled WGS sequence"/>
</dbReference>
<evidence type="ECO:0000256" key="1">
    <source>
        <dbReference type="SAM" id="Phobius"/>
    </source>
</evidence>
<comment type="caution">
    <text evidence="2">The sequence shown here is derived from an EMBL/GenBank/DDBJ whole genome shotgun (WGS) entry which is preliminary data.</text>
</comment>
<accession>A0A367G7I8</accession>
<proteinExistence type="predicted"/>
<dbReference type="EMBL" id="PSQG01000002">
    <property type="protein sequence ID" value="RCH46046.1"/>
    <property type="molecule type" value="Genomic_DNA"/>
</dbReference>
<reference evidence="2 3" key="1">
    <citation type="submission" date="2018-02" db="EMBL/GenBank/DDBJ databases">
        <title>Complete genome sequencing of Faecalibacterium prausnitzii strains isolated from the human gut.</title>
        <authorList>
            <person name="Fitzgerald B.C."/>
            <person name="Shkoporov A.N."/>
            <person name="Ross P.R."/>
            <person name="Hill C."/>
        </authorList>
    </citation>
    <scope>NUCLEOTIDE SEQUENCE [LARGE SCALE GENOMIC DNA]</scope>
    <source>
        <strain evidence="2 3">APC942/31-1</strain>
    </source>
</reference>
<feature type="transmembrane region" description="Helical" evidence="1">
    <location>
        <begin position="59"/>
        <end position="79"/>
    </location>
</feature>
<name>A0A367G7I8_9FIRM</name>
<evidence type="ECO:0000313" key="2">
    <source>
        <dbReference type="EMBL" id="RCH46046.1"/>
    </source>
</evidence>
<dbReference type="RefSeq" id="WP_022426242.1">
    <property type="nucleotide sequence ID" value="NZ_PSQG01000002.1"/>
</dbReference>
<keyword evidence="1" id="KW-0812">Transmembrane</keyword>
<gene>
    <name evidence="2" type="ORF">C4886_01365</name>
</gene>
<keyword evidence="1" id="KW-0472">Membrane</keyword>
<dbReference type="AlphaFoldDB" id="A0A367G7I8"/>
<keyword evidence="1" id="KW-1133">Transmembrane helix</keyword>